<evidence type="ECO:0000256" key="2">
    <source>
        <dbReference type="ARBA" id="ARBA00022475"/>
    </source>
</evidence>
<dbReference type="SUPFAM" id="SSF48317">
    <property type="entry name" value="Acid phosphatase/Vanadium-dependent haloperoxidase"/>
    <property type="match status" value="1"/>
</dbReference>
<dbReference type="InterPro" id="IPR000326">
    <property type="entry name" value="PAP2/HPO"/>
</dbReference>
<dbReference type="Gene3D" id="1.20.144.10">
    <property type="entry name" value="Phosphatidic acid phosphatase type 2/haloperoxidase"/>
    <property type="match status" value="2"/>
</dbReference>
<evidence type="ECO:0000256" key="1">
    <source>
        <dbReference type="ARBA" id="ARBA00004651"/>
    </source>
</evidence>
<feature type="transmembrane region" description="Helical" evidence="7">
    <location>
        <begin position="41"/>
        <end position="59"/>
    </location>
</feature>
<organism evidence="9 10">
    <name type="scientific">Deinococcus aerius</name>
    <dbReference type="NCBI Taxonomy" id="200253"/>
    <lineage>
        <taxon>Bacteria</taxon>
        <taxon>Thermotogati</taxon>
        <taxon>Deinococcota</taxon>
        <taxon>Deinococci</taxon>
        <taxon>Deinococcales</taxon>
        <taxon>Deinococcaceae</taxon>
        <taxon>Deinococcus</taxon>
    </lineage>
</organism>
<dbReference type="CDD" id="cd03392">
    <property type="entry name" value="PAP2_like_2"/>
    <property type="match status" value="1"/>
</dbReference>
<comment type="subcellular location">
    <subcellularLocation>
        <location evidence="1">Cell membrane</location>
        <topology evidence="1">Multi-pass membrane protein</topology>
    </subcellularLocation>
</comment>
<evidence type="ECO:0000256" key="4">
    <source>
        <dbReference type="ARBA" id="ARBA00022801"/>
    </source>
</evidence>
<accession>A0A2I9DEV7</accession>
<keyword evidence="2" id="KW-1003">Cell membrane</keyword>
<feature type="domain" description="Phosphatidic acid phosphatase type 2/haloperoxidase" evidence="8">
    <location>
        <begin position="122"/>
        <end position="231"/>
    </location>
</feature>
<feature type="transmembrane region" description="Helical" evidence="7">
    <location>
        <begin position="216"/>
        <end position="234"/>
    </location>
</feature>
<dbReference type="Proteomes" id="UP000236569">
    <property type="component" value="Unassembled WGS sequence"/>
</dbReference>
<sequence>MHPPQFPRIPPLYRSYTAPLHAAAMTDSLTDLVRRAQPATLLRLFLGILLPLIVLGLIGEDVLEKERFAFETPAMLWLHGHAGGALTAFSVFMNYFGGPVVMGVVIVLLPTIFWFTRHRPQALFALLALGGAAGVQAIMKRIFQRPRPELWPRLVAETGASFPSGHSTVAAALAVLVVLLLWHTRLRWPALVLGAGYYALMALSRVVLGVHYPTDVLAGGLTSLVWVLGTYQILRGRLLPRNAGRA</sequence>
<evidence type="ECO:0000256" key="6">
    <source>
        <dbReference type="ARBA" id="ARBA00023136"/>
    </source>
</evidence>
<evidence type="ECO:0000256" key="7">
    <source>
        <dbReference type="SAM" id="Phobius"/>
    </source>
</evidence>
<feature type="transmembrane region" description="Helical" evidence="7">
    <location>
        <begin position="95"/>
        <end position="115"/>
    </location>
</feature>
<gene>
    <name evidence="9" type="ORF">DAERI_020125</name>
</gene>
<name>A0A2I9DEV7_9DEIO</name>
<keyword evidence="6 7" id="KW-0472">Membrane</keyword>
<evidence type="ECO:0000313" key="9">
    <source>
        <dbReference type="EMBL" id="GBF04528.1"/>
    </source>
</evidence>
<dbReference type="GO" id="GO:0005886">
    <property type="term" value="C:plasma membrane"/>
    <property type="evidence" value="ECO:0007669"/>
    <property type="project" value="UniProtKB-SubCell"/>
</dbReference>
<evidence type="ECO:0000256" key="3">
    <source>
        <dbReference type="ARBA" id="ARBA00022692"/>
    </source>
</evidence>
<evidence type="ECO:0000259" key="8">
    <source>
        <dbReference type="SMART" id="SM00014"/>
    </source>
</evidence>
<dbReference type="SMART" id="SM00014">
    <property type="entry name" value="acidPPc"/>
    <property type="match status" value="1"/>
</dbReference>
<feature type="transmembrane region" description="Helical" evidence="7">
    <location>
        <begin position="122"/>
        <end position="143"/>
    </location>
</feature>
<dbReference type="EMBL" id="BFAG01000002">
    <property type="protein sequence ID" value="GBF04528.1"/>
    <property type="molecule type" value="Genomic_DNA"/>
</dbReference>
<protein>
    <submittedName>
        <fullName evidence="9">Membrane-associated phospholipid phosphatase</fullName>
    </submittedName>
</protein>
<feature type="transmembrane region" description="Helical" evidence="7">
    <location>
        <begin position="190"/>
        <end position="210"/>
    </location>
</feature>
<evidence type="ECO:0000313" key="10">
    <source>
        <dbReference type="Proteomes" id="UP000236569"/>
    </source>
</evidence>
<proteinExistence type="predicted"/>
<dbReference type="AlphaFoldDB" id="A0A2I9DEV7"/>
<keyword evidence="4" id="KW-0378">Hydrolase</keyword>
<keyword evidence="10" id="KW-1185">Reference proteome</keyword>
<feature type="transmembrane region" description="Helical" evidence="7">
    <location>
        <begin position="163"/>
        <end position="183"/>
    </location>
</feature>
<dbReference type="PANTHER" id="PTHR14969">
    <property type="entry name" value="SPHINGOSINE-1-PHOSPHATE PHOSPHOHYDROLASE"/>
    <property type="match status" value="1"/>
</dbReference>
<keyword evidence="3 7" id="KW-0812">Transmembrane</keyword>
<comment type="caution">
    <text evidence="9">The sequence shown here is derived from an EMBL/GenBank/DDBJ whole genome shotgun (WGS) entry which is preliminary data.</text>
</comment>
<dbReference type="PANTHER" id="PTHR14969:SF62">
    <property type="entry name" value="DECAPRENYLPHOSPHORYL-5-PHOSPHORIBOSE PHOSPHATASE RV3807C-RELATED"/>
    <property type="match status" value="1"/>
</dbReference>
<dbReference type="InterPro" id="IPR036938">
    <property type="entry name" value="PAP2/HPO_sf"/>
</dbReference>
<reference evidence="10" key="1">
    <citation type="submission" date="2018-01" db="EMBL/GenBank/DDBJ databases">
        <title>Draft Genome Sequence of the Radioresistant Bacterium Deinococcus aerius TR0125, Isolated from the Higher Atmosphere above Japan.</title>
        <authorList>
            <person name="Satoh K."/>
            <person name="Arai H."/>
            <person name="Sanzen T."/>
            <person name="Kawaguchi Y."/>
            <person name="Hayashi H."/>
            <person name="Yokobori S."/>
            <person name="Yamagishi A."/>
            <person name="Oono Y."/>
            <person name="Narumi I."/>
        </authorList>
    </citation>
    <scope>NUCLEOTIDE SEQUENCE [LARGE SCALE GENOMIC DNA]</scope>
    <source>
        <strain evidence="10">TR0125</strain>
    </source>
</reference>
<keyword evidence="5 7" id="KW-1133">Transmembrane helix</keyword>
<dbReference type="GO" id="GO:0016787">
    <property type="term" value="F:hydrolase activity"/>
    <property type="evidence" value="ECO:0007669"/>
    <property type="project" value="UniProtKB-KW"/>
</dbReference>
<dbReference type="Pfam" id="PF01569">
    <property type="entry name" value="PAP2"/>
    <property type="match status" value="1"/>
</dbReference>
<evidence type="ECO:0000256" key="5">
    <source>
        <dbReference type="ARBA" id="ARBA00022989"/>
    </source>
</evidence>